<feature type="domain" description="RPA43 OB" evidence="9">
    <location>
        <begin position="144"/>
        <end position="249"/>
    </location>
</feature>
<evidence type="ECO:0000256" key="7">
    <source>
        <dbReference type="RuleBase" id="RU369086"/>
    </source>
</evidence>
<keyword evidence="6 7" id="KW-0539">Nucleus</keyword>
<dbReference type="Gene3D" id="2.40.50.1060">
    <property type="match status" value="1"/>
</dbReference>
<dbReference type="Gene3D" id="3.30.1490.120">
    <property type="entry name" value="RNA polymerase Rpb7-like, N-terminal domain"/>
    <property type="match status" value="1"/>
</dbReference>
<dbReference type="AlphaFoldDB" id="A0A9P8RSU1"/>
<evidence type="ECO:0000256" key="2">
    <source>
        <dbReference type="ARBA" id="ARBA00005930"/>
    </source>
</evidence>
<keyword evidence="4" id="KW-0597">Phosphoprotein</keyword>
<keyword evidence="5 7" id="KW-0804">Transcription</keyword>
<feature type="compositionally biased region" description="Polar residues" evidence="8">
    <location>
        <begin position="42"/>
        <end position="51"/>
    </location>
</feature>
<dbReference type="Proteomes" id="UP000750711">
    <property type="component" value="Unassembled WGS sequence"/>
</dbReference>
<dbReference type="PANTHER" id="PTHR12709:SF5">
    <property type="entry name" value="DNA-DIRECTED RNA POLYMERASE I SUBUNIT RPA43"/>
    <property type="match status" value="1"/>
</dbReference>
<dbReference type="InterPro" id="IPR041178">
    <property type="entry name" value="RPA43_OB"/>
</dbReference>
<dbReference type="PANTHER" id="PTHR12709">
    <property type="entry name" value="DNA-DIRECTED RNA POLYMERASE II, III"/>
    <property type="match status" value="1"/>
</dbReference>
<evidence type="ECO:0000256" key="5">
    <source>
        <dbReference type="ARBA" id="ARBA00023163"/>
    </source>
</evidence>
<keyword evidence="3 7" id="KW-0240">DNA-directed RNA polymerase</keyword>
<evidence type="ECO:0000256" key="8">
    <source>
        <dbReference type="SAM" id="MobiDB-lite"/>
    </source>
</evidence>
<feature type="compositionally biased region" description="Basic residues" evidence="8">
    <location>
        <begin position="10"/>
        <end position="19"/>
    </location>
</feature>
<dbReference type="InterPro" id="IPR041901">
    <property type="entry name" value="RNAP_I_Rpa43_N"/>
</dbReference>
<proteinExistence type="inferred from homology"/>
<reference evidence="10" key="1">
    <citation type="submission" date="2021-03" db="EMBL/GenBank/DDBJ databases">
        <title>Comparative genomics and phylogenomic investigation of the class Geoglossomycetes provide insights into ecological specialization and systematics.</title>
        <authorList>
            <person name="Melie T."/>
            <person name="Pirro S."/>
            <person name="Miller A.N."/>
            <person name="Quandt A."/>
        </authorList>
    </citation>
    <scope>NUCLEOTIDE SEQUENCE</scope>
    <source>
        <strain evidence="10">CAQ_001_2017</strain>
    </source>
</reference>
<keyword evidence="11" id="KW-1185">Reference proteome</keyword>
<sequence>MASSRERHSERKHSSRRKRKQDDRLSESPKSKKRHSVVLGPQIQQPASKNNSPFYLQRSSLYLPLSPISYSYPLEGLCAEHLSPLILTYYPPFHGVIISYSNPRLSQDPLQTGNDDRGPILAKSVDEYAASFVWVTADFLVFKPQRNQWIKGWVNLQSEGHIGLVCWNLFNASIERKRLPREWKWVGGRTTKKSRPEEGMAKEADGEAGGYYVDGKGKKVEGLVEFKVRDCETIRDRDKGFLSILGTLLREDEPDARIS</sequence>
<comment type="function">
    <text evidence="7">DNA-dependent RNA polymerase which catalyzes the transcription of DNA into RNA using the four ribonucleoside triphosphates as substrates.</text>
</comment>
<evidence type="ECO:0000259" key="9">
    <source>
        <dbReference type="Pfam" id="PF17875"/>
    </source>
</evidence>
<feature type="compositionally biased region" description="Basic and acidic residues" evidence="8">
    <location>
        <begin position="20"/>
        <end position="30"/>
    </location>
</feature>
<dbReference type="FunFam" id="3.30.1490.120:FF:000004">
    <property type="entry name" value="RNA polymerase I subunit Rpa43"/>
    <property type="match status" value="1"/>
</dbReference>
<dbReference type="GO" id="GO:0006361">
    <property type="term" value="P:transcription initiation at RNA polymerase I promoter"/>
    <property type="evidence" value="ECO:0007669"/>
    <property type="project" value="UniProtKB-ARBA"/>
</dbReference>
<evidence type="ECO:0000313" key="10">
    <source>
        <dbReference type="EMBL" id="KAH0564888.1"/>
    </source>
</evidence>
<dbReference type="InterPro" id="IPR036898">
    <property type="entry name" value="RNA_pol_Rpb7-like_N_sf"/>
</dbReference>
<comment type="similarity">
    <text evidence="2">Belongs to the eukaryotic RPA43 RNA polymerase subunit family.</text>
</comment>
<protein>
    <recommendedName>
        <fullName evidence="7">DNA-directed RNA polymerase subunit</fullName>
    </recommendedName>
</protein>
<comment type="subcellular location">
    <subcellularLocation>
        <location evidence="1">Nucleus</location>
        <location evidence="1">Nucleolus</location>
    </subcellularLocation>
</comment>
<evidence type="ECO:0000256" key="6">
    <source>
        <dbReference type="ARBA" id="ARBA00023242"/>
    </source>
</evidence>
<dbReference type="Pfam" id="PF17875">
    <property type="entry name" value="RPA43_OB"/>
    <property type="match status" value="1"/>
</dbReference>
<gene>
    <name evidence="10" type="ORF">GP486_001727</name>
</gene>
<dbReference type="GO" id="GO:0006362">
    <property type="term" value="P:transcription elongation by RNA polymerase I"/>
    <property type="evidence" value="ECO:0007669"/>
    <property type="project" value="UniProtKB-ARBA"/>
</dbReference>
<dbReference type="InterPro" id="IPR045113">
    <property type="entry name" value="Rpb7-like"/>
</dbReference>
<organism evidence="10 11">
    <name type="scientific">Trichoglossum hirsutum</name>
    <dbReference type="NCBI Taxonomy" id="265104"/>
    <lineage>
        <taxon>Eukaryota</taxon>
        <taxon>Fungi</taxon>
        <taxon>Dikarya</taxon>
        <taxon>Ascomycota</taxon>
        <taxon>Pezizomycotina</taxon>
        <taxon>Geoglossomycetes</taxon>
        <taxon>Geoglossales</taxon>
        <taxon>Geoglossaceae</taxon>
        <taxon>Trichoglossum</taxon>
    </lineage>
</organism>
<accession>A0A9P8RSU1</accession>
<dbReference type="EMBL" id="JAGHQM010000164">
    <property type="protein sequence ID" value="KAH0564888.1"/>
    <property type="molecule type" value="Genomic_DNA"/>
</dbReference>
<evidence type="ECO:0000313" key="11">
    <source>
        <dbReference type="Proteomes" id="UP000750711"/>
    </source>
</evidence>
<comment type="caution">
    <text evidence="10">The sequence shown here is derived from an EMBL/GenBank/DDBJ whole genome shotgun (WGS) entry which is preliminary data.</text>
</comment>
<feature type="region of interest" description="Disordered" evidence="8">
    <location>
        <begin position="1"/>
        <end position="51"/>
    </location>
</feature>
<name>A0A9P8RSU1_9PEZI</name>
<dbReference type="GO" id="GO:0005736">
    <property type="term" value="C:RNA polymerase I complex"/>
    <property type="evidence" value="ECO:0007669"/>
    <property type="project" value="UniProtKB-ARBA"/>
</dbReference>
<evidence type="ECO:0000256" key="1">
    <source>
        <dbReference type="ARBA" id="ARBA00004604"/>
    </source>
</evidence>
<evidence type="ECO:0000256" key="3">
    <source>
        <dbReference type="ARBA" id="ARBA00022478"/>
    </source>
</evidence>
<evidence type="ECO:0000256" key="4">
    <source>
        <dbReference type="ARBA" id="ARBA00022553"/>
    </source>
</evidence>
<dbReference type="CDD" id="cd04328">
    <property type="entry name" value="RNAP_I_Rpa43_N"/>
    <property type="match status" value="1"/>
</dbReference>